<protein>
    <recommendedName>
        <fullName evidence="8">Polymerase beta nucleotidyltransferase domain-containing protein</fullName>
    </recommendedName>
</protein>
<sequence>MNLSQDEKEKIKDILNKHNIKRAGIFGSYARGEAVNGKSDLDLIVELSQNNLFELTAVKLDIEEALGISVDIITYSGLKKFAKKEDFKKEVIRDQESLIWKKK</sequence>
<dbReference type="GO" id="GO:0016779">
    <property type="term" value="F:nucleotidyltransferase activity"/>
    <property type="evidence" value="ECO:0007669"/>
    <property type="project" value="UniProtKB-KW"/>
</dbReference>
<dbReference type="InterPro" id="IPR052038">
    <property type="entry name" value="Type-VII_TA_antitoxin"/>
</dbReference>
<dbReference type="PANTHER" id="PTHR33571:SF14">
    <property type="entry name" value="PROTEIN ADENYLYLTRANSFERASE MJ0435-RELATED"/>
    <property type="match status" value="1"/>
</dbReference>
<dbReference type="PANTHER" id="PTHR33571">
    <property type="entry name" value="SSL8005 PROTEIN"/>
    <property type="match status" value="1"/>
</dbReference>
<comment type="caution">
    <text evidence="9">The sequence shown here is derived from an EMBL/GenBank/DDBJ whole genome shotgun (WGS) entry which is preliminary data.</text>
</comment>
<dbReference type="Gene3D" id="3.30.460.10">
    <property type="entry name" value="Beta Polymerase, domain 2"/>
    <property type="match status" value="1"/>
</dbReference>
<dbReference type="EMBL" id="SNWX01000004">
    <property type="protein sequence ID" value="TDO94058.1"/>
    <property type="molecule type" value="Genomic_DNA"/>
</dbReference>
<evidence type="ECO:0000256" key="7">
    <source>
        <dbReference type="ARBA" id="ARBA00022842"/>
    </source>
</evidence>
<proteinExistence type="predicted"/>
<evidence type="ECO:0000256" key="2">
    <source>
        <dbReference type="ARBA" id="ARBA00022679"/>
    </source>
</evidence>
<accession>A0A4R6LYV0</accession>
<dbReference type="InterPro" id="IPR043519">
    <property type="entry name" value="NT_sf"/>
</dbReference>
<keyword evidence="4" id="KW-0479">Metal-binding</keyword>
<evidence type="ECO:0000256" key="5">
    <source>
        <dbReference type="ARBA" id="ARBA00022741"/>
    </source>
</evidence>
<keyword evidence="5" id="KW-0547">Nucleotide-binding</keyword>
<dbReference type="Pfam" id="PF18765">
    <property type="entry name" value="Polbeta"/>
    <property type="match status" value="1"/>
</dbReference>
<reference evidence="9 10" key="1">
    <citation type="submission" date="2019-03" db="EMBL/GenBank/DDBJ databases">
        <title>Subsurface microbial communities from deep shales in Ohio and West Virginia, USA.</title>
        <authorList>
            <person name="Wrighton K."/>
        </authorList>
    </citation>
    <scope>NUCLEOTIDE SEQUENCE [LARGE SCALE GENOMIC DNA]</scope>
    <source>
        <strain evidence="9 10">MA284_T2</strain>
    </source>
</reference>
<evidence type="ECO:0000256" key="4">
    <source>
        <dbReference type="ARBA" id="ARBA00022723"/>
    </source>
</evidence>
<keyword evidence="6" id="KW-0067">ATP-binding</keyword>
<keyword evidence="2" id="KW-0808">Transferase</keyword>
<dbReference type="CDD" id="cd05403">
    <property type="entry name" value="NT_KNTase_like"/>
    <property type="match status" value="1"/>
</dbReference>
<keyword evidence="3" id="KW-0548">Nucleotidyltransferase</keyword>
<organism evidence="9 10">
    <name type="scientific">Halanaerobium saccharolyticum</name>
    <dbReference type="NCBI Taxonomy" id="43595"/>
    <lineage>
        <taxon>Bacteria</taxon>
        <taxon>Bacillati</taxon>
        <taxon>Bacillota</taxon>
        <taxon>Clostridia</taxon>
        <taxon>Halanaerobiales</taxon>
        <taxon>Halanaerobiaceae</taxon>
        <taxon>Halanaerobium</taxon>
    </lineage>
</organism>
<comment type="cofactor">
    <cofactor evidence="1">
        <name>Mg(2+)</name>
        <dbReference type="ChEBI" id="CHEBI:18420"/>
    </cofactor>
</comment>
<dbReference type="GO" id="GO:0046872">
    <property type="term" value="F:metal ion binding"/>
    <property type="evidence" value="ECO:0007669"/>
    <property type="project" value="UniProtKB-KW"/>
</dbReference>
<evidence type="ECO:0000256" key="6">
    <source>
        <dbReference type="ARBA" id="ARBA00022840"/>
    </source>
</evidence>
<evidence type="ECO:0000313" key="9">
    <source>
        <dbReference type="EMBL" id="TDO94058.1"/>
    </source>
</evidence>
<evidence type="ECO:0000259" key="8">
    <source>
        <dbReference type="Pfam" id="PF18765"/>
    </source>
</evidence>
<gene>
    <name evidence="9" type="ORF">DFR79_10423</name>
</gene>
<dbReference type="AlphaFoldDB" id="A0A4R6LYV0"/>
<dbReference type="GO" id="GO:0005524">
    <property type="term" value="F:ATP binding"/>
    <property type="evidence" value="ECO:0007669"/>
    <property type="project" value="UniProtKB-KW"/>
</dbReference>
<name>A0A4R6LYV0_9FIRM</name>
<dbReference type="PROSITE" id="PS50152">
    <property type="entry name" value="25A_SYNTH_3"/>
    <property type="match status" value="1"/>
</dbReference>
<dbReference type="SUPFAM" id="SSF81301">
    <property type="entry name" value="Nucleotidyltransferase"/>
    <property type="match status" value="1"/>
</dbReference>
<evidence type="ECO:0000256" key="1">
    <source>
        <dbReference type="ARBA" id="ARBA00001946"/>
    </source>
</evidence>
<dbReference type="InterPro" id="IPR041633">
    <property type="entry name" value="Polbeta"/>
</dbReference>
<evidence type="ECO:0000313" key="10">
    <source>
        <dbReference type="Proteomes" id="UP000295064"/>
    </source>
</evidence>
<evidence type="ECO:0000256" key="3">
    <source>
        <dbReference type="ARBA" id="ARBA00022695"/>
    </source>
</evidence>
<dbReference type="Proteomes" id="UP000295064">
    <property type="component" value="Unassembled WGS sequence"/>
</dbReference>
<dbReference type="RefSeq" id="WP_133514179.1">
    <property type="nucleotide sequence ID" value="NZ_SNWX01000004.1"/>
</dbReference>
<dbReference type="OrthoDB" id="9809668at2"/>
<feature type="domain" description="Polymerase beta nucleotidyltransferase" evidence="8">
    <location>
        <begin position="9"/>
        <end position="98"/>
    </location>
</feature>
<keyword evidence="7" id="KW-0460">Magnesium</keyword>